<evidence type="ECO:0000313" key="1">
    <source>
        <dbReference type="EMBL" id="KPV49974.1"/>
    </source>
</evidence>
<evidence type="ECO:0000313" key="2">
    <source>
        <dbReference type="Proteomes" id="UP000050509"/>
    </source>
</evidence>
<proteinExistence type="predicted"/>
<reference evidence="1 2" key="1">
    <citation type="submission" date="2015-09" db="EMBL/GenBank/DDBJ databases">
        <title>Draft genome sequence of Kouleothrix aurantiaca JCM 19913.</title>
        <authorList>
            <person name="Hemp J."/>
        </authorList>
    </citation>
    <scope>NUCLEOTIDE SEQUENCE [LARGE SCALE GENOMIC DNA]</scope>
    <source>
        <strain evidence="1 2">COM-B</strain>
    </source>
</reference>
<sequence>MNIAPPSEYNMIRAATINISGDMSDKSGGKANLQNPNSLCPTTCNLAFSWKDTSVAGHYLILPYLAIVNGF</sequence>
<dbReference type="AlphaFoldDB" id="A0A0P9FBL1"/>
<name>A0A0P9FBL1_9CHLR</name>
<keyword evidence="2" id="KW-1185">Reference proteome</keyword>
<organism evidence="1 2">
    <name type="scientific">Kouleothrix aurantiaca</name>
    <dbReference type="NCBI Taxonomy" id="186479"/>
    <lineage>
        <taxon>Bacteria</taxon>
        <taxon>Bacillati</taxon>
        <taxon>Chloroflexota</taxon>
        <taxon>Chloroflexia</taxon>
        <taxon>Chloroflexales</taxon>
        <taxon>Roseiflexineae</taxon>
        <taxon>Roseiflexaceae</taxon>
        <taxon>Kouleothrix</taxon>
    </lineage>
</organism>
<dbReference type="EMBL" id="LJCR01001647">
    <property type="protein sequence ID" value="KPV49974.1"/>
    <property type="molecule type" value="Genomic_DNA"/>
</dbReference>
<gene>
    <name evidence="1" type="ORF">SE17_29620</name>
</gene>
<protein>
    <submittedName>
        <fullName evidence="1">Uncharacterized protein</fullName>
    </submittedName>
</protein>
<comment type="caution">
    <text evidence="1">The sequence shown here is derived from an EMBL/GenBank/DDBJ whole genome shotgun (WGS) entry which is preliminary data.</text>
</comment>
<dbReference type="Proteomes" id="UP000050509">
    <property type="component" value="Unassembled WGS sequence"/>
</dbReference>
<accession>A0A0P9FBL1</accession>